<name>A0ACB5RH78_9CLOT</name>
<organism evidence="1 2">
    <name type="scientific">Inconstantimicrobium mannanitabidum</name>
    <dbReference type="NCBI Taxonomy" id="1604901"/>
    <lineage>
        <taxon>Bacteria</taxon>
        <taxon>Bacillati</taxon>
        <taxon>Bacillota</taxon>
        <taxon>Clostridia</taxon>
        <taxon>Eubacteriales</taxon>
        <taxon>Clostridiaceae</taxon>
        <taxon>Inconstantimicrobium</taxon>
    </lineage>
</organism>
<protein>
    <submittedName>
        <fullName evidence="1">Uncharacterized protein</fullName>
    </submittedName>
</protein>
<dbReference type="Proteomes" id="UP001058074">
    <property type="component" value="Unassembled WGS sequence"/>
</dbReference>
<accession>A0ACB5RH78</accession>
<reference evidence="1" key="1">
    <citation type="journal article" date="2025" name="Int. J. Syst. Evol. Microbiol.">
        <title>Inconstantimicrobium mannanitabidum sp. nov., a novel member of the family Clostridiaceae isolated from anoxic soil under the treatment of reductive soil disinfestation.</title>
        <authorList>
            <person name="Ueki A."/>
            <person name="Tonouchi A."/>
            <person name="Honma S."/>
            <person name="Kaku N."/>
            <person name="Ueki K."/>
        </authorList>
    </citation>
    <scope>NUCLEOTIDE SEQUENCE</scope>
    <source>
        <strain evidence="1">TW13</strain>
    </source>
</reference>
<evidence type="ECO:0000313" key="1">
    <source>
        <dbReference type="EMBL" id="GKX68419.1"/>
    </source>
</evidence>
<gene>
    <name evidence="1" type="ORF">rsdtw13_36770</name>
</gene>
<dbReference type="EMBL" id="BROD01000001">
    <property type="protein sequence ID" value="GKX68419.1"/>
    <property type="molecule type" value="Genomic_DNA"/>
</dbReference>
<keyword evidence="2" id="KW-1185">Reference proteome</keyword>
<sequence>MKALLILSPYGCLPKDKSFQDRCKNIERLVEKFKELEEPVFVLSKIRDSEGDSIKVYTPQDGNYVFLRKDVDAFFMSGLEKQLRTMGVNEIVICGISLDKSGLFTAISGYDRGFKVTVIKDAVAALNYEYFTMDKDLLEETIFKLLGFTNIDTVTLEDFLLGA</sequence>
<comment type="caution">
    <text evidence="1">The sequence shown here is derived from an EMBL/GenBank/DDBJ whole genome shotgun (WGS) entry which is preliminary data.</text>
</comment>
<proteinExistence type="predicted"/>
<evidence type="ECO:0000313" key="2">
    <source>
        <dbReference type="Proteomes" id="UP001058074"/>
    </source>
</evidence>